<protein>
    <submittedName>
        <fullName evidence="1">Uncharacterized protein</fullName>
    </submittedName>
</protein>
<dbReference type="Proteomes" id="UP000265520">
    <property type="component" value="Unassembled WGS sequence"/>
</dbReference>
<evidence type="ECO:0000313" key="2">
    <source>
        <dbReference type="Proteomes" id="UP000265520"/>
    </source>
</evidence>
<organism evidence="1 2">
    <name type="scientific">Trifolium medium</name>
    <dbReference type="NCBI Taxonomy" id="97028"/>
    <lineage>
        <taxon>Eukaryota</taxon>
        <taxon>Viridiplantae</taxon>
        <taxon>Streptophyta</taxon>
        <taxon>Embryophyta</taxon>
        <taxon>Tracheophyta</taxon>
        <taxon>Spermatophyta</taxon>
        <taxon>Magnoliopsida</taxon>
        <taxon>eudicotyledons</taxon>
        <taxon>Gunneridae</taxon>
        <taxon>Pentapetalae</taxon>
        <taxon>rosids</taxon>
        <taxon>fabids</taxon>
        <taxon>Fabales</taxon>
        <taxon>Fabaceae</taxon>
        <taxon>Papilionoideae</taxon>
        <taxon>50 kb inversion clade</taxon>
        <taxon>NPAAA clade</taxon>
        <taxon>Hologalegina</taxon>
        <taxon>IRL clade</taxon>
        <taxon>Trifolieae</taxon>
        <taxon>Trifolium</taxon>
    </lineage>
</organism>
<evidence type="ECO:0000313" key="1">
    <source>
        <dbReference type="EMBL" id="MCI54024.1"/>
    </source>
</evidence>
<name>A0A392T0L0_9FABA</name>
<proteinExistence type="predicted"/>
<dbReference type="EMBL" id="LXQA010472959">
    <property type="protein sequence ID" value="MCI54024.1"/>
    <property type="molecule type" value="Genomic_DNA"/>
</dbReference>
<sequence length="32" mass="3720">MTPCEHVYGILRNHGVTVQKLRSNKKKLLDIK</sequence>
<reference evidence="1 2" key="1">
    <citation type="journal article" date="2018" name="Front. Plant Sci.">
        <title>Red Clover (Trifolium pratense) and Zigzag Clover (T. medium) - A Picture of Genomic Similarities and Differences.</title>
        <authorList>
            <person name="Dluhosova J."/>
            <person name="Istvanek J."/>
            <person name="Nedelnik J."/>
            <person name="Repkova J."/>
        </authorList>
    </citation>
    <scope>NUCLEOTIDE SEQUENCE [LARGE SCALE GENOMIC DNA]</scope>
    <source>
        <strain evidence="2">cv. 10/8</strain>
        <tissue evidence="1">Leaf</tissue>
    </source>
</reference>
<accession>A0A392T0L0</accession>
<dbReference type="AlphaFoldDB" id="A0A392T0L0"/>
<keyword evidence="2" id="KW-1185">Reference proteome</keyword>
<comment type="caution">
    <text evidence="1">The sequence shown here is derived from an EMBL/GenBank/DDBJ whole genome shotgun (WGS) entry which is preliminary data.</text>
</comment>
<feature type="non-terminal residue" evidence="1">
    <location>
        <position position="32"/>
    </location>
</feature>